<dbReference type="Proteomes" id="UP000800039">
    <property type="component" value="Unassembled WGS sequence"/>
</dbReference>
<dbReference type="AlphaFoldDB" id="A0A9P4GT53"/>
<keyword evidence="2" id="KW-1185">Reference proteome</keyword>
<comment type="caution">
    <text evidence="1">The sequence shown here is derived from an EMBL/GenBank/DDBJ whole genome shotgun (WGS) entry which is preliminary data.</text>
</comment>
<proteinExistence type="predicted"/>
<sequence>MPYEFPGVLVTNRARHVATHFLPDGKPVVWNGFGLWSRSTHGCGKGEGEVIQADIVLWSCTGVCDSESLKRGCGDDEGNAVQAEVVLDICTGACGTSPLKRGYYLQYAKIASAEISSTNLRQVLVQNHLLDEASLNQLSTEALLELLGPILLEN</sequence>
<dbReference type="OrthoDB" id="3558741at2759"/>
<dbReference type="GeneID" id="63844847"/>
<gene>
    <name evidence="1" type="ORF">K460DRAFT_26971</name>
</gene>
<reference evidence="1" key="1">
    <citation type="submission" date="2020-01" db="EMBL/GenBank/DDBJ databases">
        <authorList>
            <consortium name="DOE Joint Genome Institute"/>
            <person name="Haridas S."/>
            <person name="Albert R."/>
            <person name="Binder M."/>
            <person name="Bloem J."/>
            <person name="Labutti K."/>
            <person name="Salamov A."/>
            <person name="Andreopoulos B."/>
            <person name="Baker S.E."/>
            <person name="Barry K."/>
            <person name="Bills G."/>
            <person name="Bluhm B.H."/>
            <person name="Cannon C."/>
            <person name="Castanera R."/>
            <person name="Culley D.E."/>
            <person name="Daum C."/>
            <person name="Ezra D."/>
            <person name="Gonzalez J.B."/>
            <person name="Henrissat B."/>
            <person name="Kuo A."/>
            <person name="Liang C."/>
            <person name="Lipzen A."/>
            <person name="Lutzoni F."/>
            <person name="Magnuson J."/>
            <person name="Mondo S."/>
            <person name="Nolan M."/>
            <person name="Ohm R."/>
            <person name="Pangilinan J."/>
            <person name="Park H.-J."/>
            <person name="Ramirez L."/>
            <person name="Alfaro M."/>
            <person name="Sun H."/>
            <person name="Tritt A."/>
            <person name="Yoshinaga Y."/>
            <person name="Zwiers L.-H."/>
            <person name="Turgeon B.G."/>
            <person name="Goodwin S.B."/>
            <person name="Spatafora J.W."/>
            <person name="Crous P.W."/>
            <person name="Grigoriev I.V."/>
        </authorList>
    </citation>
    <scope>NUCLEOTIDE SEQUENCE</scope>
    <source>
        <strain evidence="1">CBS 394.84</strain>
    </source>
</reference>
<organism evidence="1 2">
    <name type="scientific">Cucurbitaria berberidis CBS 394.84</name>
    <dbReference type="NCBI Taxonomy" id="1168544"/>
    <lineage>
        <taxon>Eukaryota</taxon>
        <taxon>Fungi</taxon>
        <taxon>Dikarya</taxon>
        <taxon>Ascomycota</taxon>
        <taxon>Pezizomycotina</taxon>
        <taxon>Dothideomycetes</taxon>
        <taxon>Pleosporomycetidae</taxon>
        <taxon>Pleosporales</taxon>
        <taxon>Pleosporineae</taxon>
        <taxon>Cucurbitariaceae</taxon>
        <taxon>Cucurbitaria</taxon>
    </lineage>
</organism>
<dbReference type="RefSeq" id="XP_040793617.1">
    <property type="nucleotide sequence ID" value="XM_040927594.1"/>
</dbReference>
<evidence type="ECO:0000313" key="1">
    <source>
        <dbReference type="EMBL" id="KAF1851054.1"/>
    </source>
</evidence>
<dbReference type="EMBL" id="ML976614">
    <property type="protein sequence ID" value="KAF1851054.1"/>
    <property type="molecule type" value="Genomic_DNA"/>
</dbReference>
<accession>A0A9P4GT53</accession>
<protein>
    <submittedName>
        <fullName evidence="1">Uncharacterized protein</fullName>
    </submittedName>
</protein>
<evidence type="ECO:0000313" key="2">
    <source>
        <dbReference type="Proteomes" id="UP000800039"/>
    </source>
</evidence>
<name>A0A9P4GT53_9PLEO</name>